<accession>A0A318K3F5</accession>
<keyword evidence="3" id="KW-1185">Reference proteome</keyword>
<dbReference type="EMBL" id="QJKF01000004">
    <property type="protein sequence ID" value="PXX65400.1"/>
    <property type="molecule type" value="Genomic_DNA"/>
</dbReference>
<dbReference type="Proteomes" id="UP000247569">
    <property type="component" value="Unassembled WGS sequence"/>
</dbReference>
<proteinExistence type="predicted"/>
<name>A0A318K3F5_9NOCA</name>
<dbReference type="OrthoDB" id="4570638at2"/>
<evidence type="ECO:0000313" key="3">
    <source>
        <dbReference type="Proteomes" id="UP000247569"/>
    </source>
</evidence>
<evidence type="ECO:0000256" key="1">
    <source>
        <dbReference type="SAM" id="MobiDB-lite"/>
    </source>
</evidence>
<feature type="region of interest" description="Disordered" evidence="1">
    <location>
        <begin position="42"/>
        <end position="61"/>
    </location>
</feature>
<evidence type="ECO:0000313" key="2">
    <source>
        <dbReference type="EMBL" id="PXX65400.1"/>
    </source>
</evidence>
<organism evidence="2 3">
    <name type="scientific">Nocardia tenerifensis</name>
    <dbReference type="NCBI Taxonomy" id="228006"/>
    <lineage>
        <taxon>Bacteria</taxon>
        <taxon>Bacillati</taxon>
        <taxon>Actinomycetota</taxon>
        <taxon>Actinomycetes</taxon>
        <taxon>Mycobacteriales</taxon>
        <taxon>Nocardiaceae</taxon>
        <taxon>Nocardia</taxon>
    </lineage>
</organism>
<dbReference type="RefSeq" id="WP_040739824.1">
    <property type="nucleotide sequence ID" value="NZ_QJKF01000004.1"/>
</dbReference>
<protein>
    <submittedName>
        <fullName evidence="2">Uncharacterized protein</fullName>
    </submittedName>
</protein>
<sequence>MVSAIPTQYPVTLTDGEHEYPVSNASEYVNAVYSLGHSLKVEAEDAAESEPARRRSASKSK</sequence>
<gene>
    <name evidence="2" type="ORF">DFR70_104464</name>
</gene>
<dbReference type="AlphaFoldDB" id="A0A318K3F5"/>
<comment type="caution">
    <text evidence="2">The sequence shown here is derived from an EMBL/GenBank/DDBJ whole genome shotgun (WGS) entry which is preliminary data.</text>
</comment>
<reference evidence="2 3" key="1">
    <citation type="submission" date="2018-05" db="EMBL/GenBank/DDBJ databases">
        <title>Genomic Encyclopedia of Type Strains, Phase IV (KMG-IV): sequencing the most valuable type-strain genomes for metagenomic binning, comparative biology and taxonomic classification.</title>
        <authorList>
            <person name="Goeker M."/>
        </authorList>
    </citation>
    <scope>NUCLEOTIDE SEQUENCE [LARGE SCALE GENOMIC DNA]</scope>
    <source>
        <strain evidence="2 3">DSM 44704</strain>
    </source>
</reference>